<protein>
    <recommendedName>
        <fullName evidence="3">Potassium channel domain-containing protein</fullName>
    </recommendedName>
</protein>
<keyword evidence="5" id="KW-1185">Reference proteome</keyword>
<dbReference type="AlphaFoldDB" id="A0A1R2D060"/>
<keyword evidence="1" id="KW-0175">Coiled coil</keyword>
<dbReference type="InterPro" id="IPR013099">
    <property type="entry name" value="K_chnl_dom"/>
</dbReference>
<evidence type="ECO:0000256" key="2">
    <source>
        <dbReference type="SAM" id="Phobius"/>
    </source>
</evidence>
<reference evidence="4 5" key="1">
    <citation type="submission" date="2016-11" db="EMBL/GenBank/DDBJ databases">
        <title>The macronuclear genome of Stentor coeruleus: a giant cell with tiny introns.</title>
        <authorList>
            <person name="Slabodnick M."/>
            <person name="Ruby J.G."/>
            <person name="Reiff S.B."/>
            <person name="Swart E.C."/>
            <person name="Gosai S."/>
            <person name="Prabakaran S."/>
            <person name="Witkowska E."/>
            <person name="Larue G.E."/>
            <person name="Fisher S."/>
            <person name="Freeman R.M."/>
            <person name="Gunawardena J."/>
            <person name="Chu W."/>
            <person name="Stover N.A."/>
            <person name="Gregory B.D."/>
            <person name="Nowacki M."/>
            <person name="Derisi J."/>
            <person name="Roy S.W."/>
            <person name="Marshall W.F."/>
            <person name="Sood P."/>
        </authorList>
    </citation>
    <scope>NUCLEOTIDE SEQUENCE [LARGE SCALE GENOMIC DNA]</scope>
    <source>
        <strain evidence="4">WM001</strain>
    </source>
</reference>
<comment type="caution">
    <text evidence="4">The sequence shown here is derived from an EMBL/GenBank/DDBJ whole genome shotgun (WGS) entry which is preliminary data.</text>
</comment>
<evidence type="ECO:0000259" key="3">
    <source>
        <dbReference type="Pfam" id="PF07885"/>
    </source>
</evidence>
<dbReference type="Proteomes" id="UP000187209">
    <property type="component" value="Unassembled WGS sequence"/>
</dbReference>
<dbReference type="EMBL" id="MPUH01000023">
    <property type="protein sequence ID" value="OMJ94649.1"/>
    <property type="molecule type" value="Genomic_DNA"/>
</dbReference>
<proteinExistence type="predicted"/>
<evidence type="ECO:0000313" key="5">
    <source>
        <dbReference type="Proteomes" id="UP000187209"/>
    </source>
</evidence>
<dbReference type="Pfam" id="PF07885">
    <property type="entry name" value="Ion_trans_2"/>
    <property type="match status" value="1"/>
</dbReference>
<keyword evidence="2" id="KW-1133">Transmembrane helix</keyword>
<dbReference type="GO" id="GO:0016286">
    <property type="term" value="F:small conductance calcium-activated potassium channel activity"/>
    <property type="evidence" value="ECO:0007669"/>
    <property type="project" value="InterPro"/>
</dbReference>
<feature type="transmembrane region" description="Helical" evidence="2">
    <location>
        <begin position="169"/>
        <end position="189"/>
    </location>
</feature>
<name>A0A1R2D060_9CILI</name>
<keyword evidence="2" id="KW-0472">Membrane</keyword>
<evidence type="ECO:0000256" key="1">
    <source>
        <dbReference type="SAM" id="Coils"/>
    </source>
</evidence>
<feature type="transmembrane region" description="Helical" evidence="2">
    <location>
        <begin position="65"/>
        <end position="85"/>
    </location>
</feature>
<keyword evidence="2" id="KW-0812">Transmembrane</keyword>
<feature type="coiled-coil region" evidence="1">
    <location>
        <begin position="392"/>
        <end position="419"/>
    </location>
</feature>
<accession>A0A1R2D060</accession>
<dbReference type="Gene3D" id="1.10.287.70">
    <property type="match status" value="1"/>
</dbReference>
<feature type="domain" description="Potassium channel" evidence="3">
    <location>
        <begin position="234"/>
        <end position="309"/>
    </location>
</feature>
<dbReference type="SUPFAM" id="SSF81324">
    <property type="entry name" value="Voltage-gated potassium channels"/>
    <property type="match status" value="1"/>
</dbReference>
<dbReference type="PANTHER" id="PTHR10153">
    <property type="entry name" value="SMALL CONDUCTANCE CALCIUM-ACTIVATED POTASSIUM CHANNEL"/>
    <property type="match status" value="1"/>
</dbReference>
<dbReference type="InterPro" id="IPR015449">
    <property type="entry name" value="K_chnl_Ca-activ_SK"/>
</dbReference>
<dbReference type="OrthoDB" id="311880at2759"/>
<dbReference type="GO" id="GO:0016020">
    <property type="term" value="C:membrane"/>
    <property type="evidence" value="ECO:0007669"/>
    <property type="project" value="InterPro"/>
</dbReference>
<organism evidence="4 5">
    <name type="scientific">Stentor coeruleus</name>
    <dbReference type="NCBI Taxonomy" id="5963"/>
    <lineage>
        <taxon>Eukaryota</taxon>
        <taxon>Sar</taxon>
        <taxon>Alveolata</taxon>
        <taxon>Ciliophora</taxon>
        <taxon>Postciliodesmatophora</taxon>
        <taxon>Heterotrichea</taxon>
        <taxon>Heterotrichida</taxon>
        <taxon>Stentoridae</taxon>
        <taxon>Stentor</taxon>
    </lineage>
</organism>
<evidence type="ECO:0000313" key="4">
    <source>
        <dbReference type="EMBL" id="OMJ94649.1"/>
    </source>
</evidence>
<feature type="transmembrane region" description="Helical" evidence="2">
    <location>
        <begin position="26"/>
        <end position="45"/>
    </location>
</feature>
<sequence length="423" mass="49256">MAFIAPEKSRDYLAESNHYYNIWRGFRLLSAFIGNLAIVPAMIDYELRYDSNRVRECTENSNVTMMYRFFVMIMSFISIILLIPYRYYYRVWYRHIPLTYSQLPTMKKVSLTQVLNIRKKPTIMEYLGGDTISSIFLNLISPYPWLEVPIWIPQQRETVEYVCYYMSEIFYAIMYVRFVILALAVFNFGKFRDSFSSRYCEKYRVPASATFSLKCYTSERPFYIVFGLLVIPSILMFGAVMRIFERPLHGAINYDYAGNSYWNAIIVQTTVGYGDVYPSSIMGRIANAFCAFCGGIILPMAFVTVGSILQLKDNEQEAARSIRLSSDAAEAIKAALRYNVSMRKSRDLRKTMSNLAVAMKNPLYSNMKDKAMEFRRRRLDMPPDTANVIQIYQSMKSQLDQVEKNFNLLNDQVNNLILLRNKT</sequence>
<feature type="transmembrane region" description="Helical" evidence="2">
    <location>
        <begin position="222"/>
        <end position="244"/>
    </location>
</feature>
<gene>
    <name evidence="4" type="ORF">SteCoe_2142</name>
</gene>
<feature type="transmembrane region" description="Helical" evidence="2">
    <location>
        <begin position="285"/>
        <end position="311"/>
    </location>
</feature>